<gene>
    <name evidence="2" type="ORF">BKA02_002279</name>
</gene>
<evidence type="ECO:0000313" key="2">
    <source>
        <dbReference type="EMBL" id="NYD55224.1"/>
    </source>
</evidence>
<protein>
    <recommendedName>
        <fullName evidence="4">DUF3515 domain-containing protein</fullName>
    </recommendedName>
</protein>
<evidence type="ECO:0000256" key="1">
    <source>
        <dbReference type="SAM" id="SignalP"/>
    </source>
</evidence>
<proteinExistence type="predicted"/>
<dbReference type="Proteomes" id="UP000552045">
    <property type="component" value="Unassembled WGS sequence"/>
</dbReference>
<dbReference type="AlphaFoldDB" id="A0A7Y9JQ10"/>
<dbReference type="InterPro" id="IPR021903">
    <property type="entry name" value="DUF3515"/>
</dbReference>
<dbReference type="EMBL" id="JACCBH010000001">
    <property type="protein sequence ID" value="NYD55224.1"/>
    <property type="molecule type" value="Genomic_DNA"/>
</dbReference>
<reference evidence="2 3" key="1">
    <citation type="submission" date="2020-07" db="EMBL/GenBank/DDBJ databases">
        <title>Sequencing the genomes of 1000 actinobacteria strains.</title>
        <authorList>
            <person name="Klenk H.-P."/>
        </authorList>
    </citation>
    <scope>NUCLEOTIDE SEQUENCE [LARGE SCALE GENOMIC DNA]</scope>
    <source>
        <strain evidence="2 3">DSM 22185</strain>
    </source>
</reference>
<feature type="chain" id="PRO_5039149218" description="DUF3515 domain-containing protein" evidence="1">
    <location>
        <begin position="28"/>
        <end position="167"/>
    </location>
</feature>
<evidence type="ECO:0000313" key="3">
    <source>
        <dbReference type="Proteomes" id="UP000552045"/>
    </source>
</evidence>
<evidence type="ECO:0008006" key="4">
    <source>
        <dbReference type="Google" id="ProtNLM"/>
    </source>
</evidence>
<sequence length="167" mass="17477">MPRRLASAGLLVLAAGLLAGCSTTVHLEPADAANDPACADVSVRLNNVKGIGDLERRWTDAQATAAWGAPGEDSAVLLRCGLPKAQPTSELQCVTLEGVDWLVDDSRMPKLTLTSYGRDPAVQLFIDSARISANDVIANRNLVAAVTTIPAENRCSDPDSVPDDAVG</sequence>
<name>A0A7Y9JQ10_9MICO</name>
<dbReference type="PROSITE" id="PS51257">
    <property type="entry name" value="PROKAR_LIPOPROTEIN"/>
    <property type="match status" value="1"/>
</dbReference>
<keyword evidence="1" id="KW-0732">Signal</keyword>
<feature type="signal peptide" evidence="1">
    <location>
        <begin position="1"/>
        <end position="27"/>
    </location>
</feature>
<keyword evidence="3" id="KW-1185">Reference proteome</keyword>
<comment type="caution">
    <text evidence="2">The sequence shown here is derived from an EMBL/GenBank/DDBJ whole genome shotgun (WGS) entry which is preliminary data.</text>
</comment>
<dbReference type="Pfam" id="PF12028">
    <property type="entry name" value="DUF3515"/>
    <property type="match status" value="1"/>
</dbReference>
<organism evidence="2 3">
    <name type="scientific">Microbacterium pseudoresistens</name>
    <dbReference type="NCBI Taxonomy" id="640634"/>
    <lineage>
        <taxon>Bacteria</taxon>
        <taxon>Bacillati</taxon>
        <taxon>Actinomycetota</taxon>
        <taxon>Actinomycetes</taxon>
        <taxon>Micrococcales</taxon>
        <taxon>Microbacteriaceae</taxon>
        <taxon>Microbacterium</taxon>
    </lineage>
</organism>
<accession>A0A7Y9JQ10</accession>
<dbReference type="RefSeq" id="WP_179434156.1">
    <property type="nucleotide sequence ID" value="NZ_BAABLC010000006.1"/>
</dbReference>